<dbReference type="RefSeq" id="XP_037163338.1">
    <property type="nucleotide sequence ID" value="XM_037309661.1"/>
</dbReference>
<dbReference type="InterPro" id="IPR050132">
    <property type="entry name" value="Gln/Glu-tRNA_Ligase"/>
</dbReference>
<dbReference type="PANTHER" id="PTHR43097">
    <property type="entry name" value="GLUTAMINE-TRNA LIGASE"/>
    <property type="match status" value="1"/>
</dbReference>
<dbReference type="Gene3D" id="1.20.1050.10">
    <property type="match status" value="1"/>
</dbReference>
<dbReference type="OrthoDB" id="10250478at2759"/>
<dbReference type="GO" id="GO:0005829">
    <property type="term" value="C:cytosol"/>
    <property type="evidence" value="ECO:0007669"/>
    <property type="project" value="TreeGrafter"/>
</dbReference>
<gene>
    <name evidence="2" type="ORF">HO173_007761</name>
</gene>
<protein>
    <recommendedName>
        <fullName evidence="4">GST C-terminal domain-containing protein</fullName>
    </recommendedName>
</protein>
<name>A0A8H6FSH1_9LECA</name>
<reference evidence="2 3" key="1">
    <citation type="journal article" date="2020" name="Genomics">
        <title>Complete, high-quality genomes from long-read metagenomic sequencing of two wolf lichen thalli reveals enigmatic genome architecture.</title>
        <authorList>
            <person name="McKenzie S.K."/>
            <person name="Walston R.F."/>
            <person name="Allen J.L."/>
        </authorList>
    </citation>
    <scope>NUCLEOTIDE SEQUENCE [LARGE SCALE GENOMIC DNA]</scope>
    <source>
        <strain evidence="2">WasteWater2</strain>
    </source>
</reference>
<dbReference type="EMBL" id="JACCJC010000033">
    <property type="protein sequence ID" value="KAF6233931.1"/>
    <property type="molecule type" value="Genomic_DNA"/>
</dbReference>
<dbReference type="Proteomes" id="UP000578531">
    <property type="component" value="Unassembled WGS sequence"/>
</dbReference>
<dbReference type="SUPFAM" id="SSF47616">
    <property type="entry name" value="GST C-terminal domain-like"/>
    <property type="match status" value="1"/>
</dbReference>
<dbReference type="GO" id="GO:0004818">
    <property type="term" value="F:glutamate-tRNA ligase activity"/>
    <property type="evidence" value="ECO:0007669"/>
    <property type="project" value="TreeGrafter"/>
</dbReference>
<evidence type="ECO:0008006" key="4">
    <source>
        <dbReference type="Google" id="ProtNLM"/>
    </source>
</evidence>
<dbReference type="PANTHER" id="PTHR43097:SF5">
    <property type="entry name" value="GLUTAMATE--TRNA LIGASE"/>
    <property type="match status" value="1"/>
</dbReference>
<comment type="caution">
    <text evidence="2">The sequence shown here is derived from an EMBL/GenBank/DDBJ whole genome shotgun (WGS) entry which is preliminary data.</text>
</comment>
<keyword evidence="1" id="KW-0648">Protein biosynthesis</keyword>
<organism evidence="2 3">
    <name type="scientific">Letharia columbiana</name>
    <dbReference type="NCBI Taxonomy" id="112416"/>
    <lineage>
        <taxon>Eukaryota</taxon>
        <taxon>Fungi</taxon>
        <taxon>Dikarya</taxon>
        <taxon>Ascomycota</taxon>
        <taxon>Pezizomycotina</taxon>
        <taxon>Lecanoromycetes</taxon>
        <taxon>OSLEUM clade</taxon>
        <taxon>Lecanoromycetidae</taxon>
        <taxon>Lecanorales</taxon>
        <taxon>Lecanorineae</taxon>
        <taxon>Parmeliaceae</taxon>
        <taxon>Letharia</taxon>
    </lineage>
</organism>
<dbReference type="GO" id="GO:0017102">
    <property type="term" value="C:methionyl glutamyl tRNA synthetase complex"/>
    <property type="evidence" value="ECO:0007669"/>
    <property type="project" value="TreeGrafter"/>
</dbReference>
<accession>A0A8H6FSH1</accession>
<dbReference type="GO" id="GO:0006424">
    <property type="term" value="P:glutamyl-tRNA aminoacylation"/>
    <property type="evidence" value="ECO:0007669"/>
    <property type="project" value="TreeGrafter"/>
</dbReference>
<dbReference type="InterPro" id="IPR036282">
    <property type="entry name" value="Glutathione-S-Trfase_C_sf"/>
</dbReference>
<evidence type="ECO:0000256" key="1">
    <source>
        <dbReference type="ARBA" id="ARBA00022917"/>
    </source>
</evidence>
<sequence length="240" mass="26056">MATLNIASKANQATTFPALLVAQYAKEADPNSSINVNFEEVDTLKAGDNATVEIIVGSETSTYGSEKVIDGLMEAYPFLQGKHDTLVKEWLGRTASFVPTDFKSIDGPLLELDAHLTLRSHVVGYTLTVADLSVWAAIRGNKVAHAAVKKGALLNVTRWFKFIEETNAWIVTAVHSANAQAQAKKATKSSEGASYDIALPDTEKGVVTRFPPSHLVISISGTQKLHCSMITSRMRCIREH</sequence>
<evidence type="ECO:0000313" key="2">
    <source>
        <dbReference type="EMBL" id="KAF6233931.1"/>
    </source>
</evidence>
<dbReference type="GeneID" id="59289417"/>
<proteinExistence type="predicted"/>
<dbReference type="AlphaFoldDB" id="A0A8H6FSH1"/>
<evidence type="ECO:0000313" key="3">
    <source>
        <dbReference type="Proteomes" id="UP000578531"/>
    </source>
</evidence>
<keyword evidence="3" id="KW-1185">Reference proteome</keyword>